<dbReference type="PANTHER" id="PTHR12318:SF0">
    <property type="entry name" value="ACYL-COENZYME A DIPHOSPHATASE NUDT19"/>
    <property type="match status" value="1"/>
</dbReference>
<dbReference type="InterPro" id="IPR000086">
    <property type="entry name" value="NUDIX_hydrolase_dom"/>
</dbReference>
<dbReference type="EMBL" id="JBHTIM010000001">
    <property type="protein sequence ID" value="MFD0782029.1"/>
    <property type="molecule type" value="Genomic_DNA"/>
</dbReference>
<comment type="caution">
    <text evidence="8">The sequence shown here is derived from an EMBL/GenBank/DDBJ whole genome shotgun (WGS) entry which is preliminary data.</text>
</comment>
<dbReference type="SUPFAM" id="SSF55811">
    <property type="entry name" value="Nudix"/>
    <property type="match status" value="1"/>
</dbReference>
<dbReference type="PANTHER" id="PTHR12318">
    <property type="entry name" value="TESTOSTERONE-REGULATED PROTEIN RP2"/>
    <property type="match status" value="1"/>
</dbReference>
<evidence type="ECO:0000313" key="8">
    <source>
        <dbReference type="EMBL" id="MFD0782029.1"/>
    </source>
</evidence>
<name>A0ABW2ZUR5_9MICO</name>
<keyword evidence="5" id="KW-0460">Magnesium</keyword>
<dbReference type="Proteomes" id="UP001597042">
    <property type="component" value="Unassembled WGS sequence"/>
</dbReference>
<sequence>MRTDGDQALRAMNDLVDATRERTPDDAGDPTIPVAATVVLVRDGADGPEILLVERPDRGSFAGAWVFPGGKVDVDDADPAHPDDEAAATRRAGVREAHEEVGLTLDPAALIPLSVWDPPPGIKLRIRTWFYIVAVPAGAPLDLVLSPAEVVTAEWLRPADVLERHARGEVTLYPPTWVTLHGLRDASSADSLVETVRLQGVRRFDTVARRLADGPAMLWAEDAEYAGASEGTARHRLEIGALPWRYTRSD</sequence>
<dbReference type="PROSITE" id="PS51462">
    <property type="entry name" value="NUDIX"/>
    <property type="match status" value="1"/>
</dbReference>
<comment type="cofactor">
    <cofactor evidence="1">
        <name>Mn(2+)</name>
        <dbReference type="ChEBI" id="CHEBI:29035"/>
    </cofactor>
</comment>
<keyword evidence="9" id="KW-1185">Reference proteome</keyword>
<evidence type="ECO:0000256" key="4">
    <source>
        <dbReference type="ARBA" id="ARBA00022801"/>
    </source>
</evidence>
<dbReference type="InterPro" id="IPR015797">
    <property type="entry name" value="NUDIX_hydrolase-like_dom_sf"/>
</dbReference>
<keyword evidence="4" id="KW-0378">Hydrolase</keyword>
<gene>
    <name evidence="8" type="ORF">ACFQZV_12070</name>
</gene>
<keyword evidence="3" id="KW-0479">Metal-binding</keyword>
<proteinExistence type="predicted"/>
<feature type="domain" description="Nudix hydrolase" evidence="7">
    <location>
        <begin position="30"/>
        <end position="178"/>
    </location>
</feature>
<evidence type="ECO:0000256" key="6">
    <source>
        <dbReference type="ARBA" id="ARBA00023211"/>
    </source>
</evidence>
<keyword evidence="6" id="KW-0464">Manganese</keyword>
<reference evidence="9" key="1">
    <citation type="journal article" date="2019" name="Int. J. Syst. Evol. Microbiol.">
        <title>The Global Catalogue of Microorganisms (GCM) 10K type strain sequencing project: providing services to taxonomists for standard genome sequencing and annotation.</title>
        <authorList>
            <consortium name="The Broad Institute Genomics Platform"/>
            <consortium name="The Broad Institute Genome Sequencing Center for Infectious Disease"/>
            <person name="Wu L."/>
            <person name="Ma J."/>
        </authorList>
    </citation>
    <scope>NUCLEOTIDE SEQUENCE [LARGE SCALE GENOMIC DNA]</scope>
    <source>
        <strain evidence="9">CCUG 50754</strain>
    </source>
</reference>
<evidence type="ECO:0000256" key="3">
    <source>
        <dbReference type="ARBA" id="ARBA00022723"/>
    </source>
</evidence>
<dbReference type="RefSeq" id="WP_378753103.1">
    <property type="nucleotide sequence ID" value="NZ_JBHSSV010000013.1"/>
</dbReference>
<evidence type="ECO:0000259" key="7">
    <source>
        <dbReference type="PROSITE" id="PS51462"/>
    </source>
</evidence>
<dbReference type="Gene3D" id="3.90.79.10">
    <property type="entry name" value="Nucleoside Triphosphate Pyrophosphohydrolase"/>
    <property type="match status" value="2"/>
</dbReference>
<evidence type="ECO:0000256" key="1">
    <source>
        <dbReference type="ARBA" id="ARBA00001936"/>
    </source>
</evidence>
<accession>A0ABW2ZUR5</accession>
<organism evidence="8 9">
    <name type="scientific">Microbacterium koreense</name>
    <dbReference type="NCBI Taxonomy" id="323761"/>
    <lineage>
        <taxon>Bacteria</taxon>
        <taxon>Bacillati</taxon>
        <taxon>Actinomycetota</taxon>
        <taxon>Actinomycetes</taxon>
        <taxon>Micrococcales</taxon>
        <taxon>Microbacteriaceae</taxon>
        <taxon>Microbacterium</taxon>
    </lineage>
</organism>
<dbReference type="Pfam" id="PF00293">
    <property type="entry name" value="NUDIX"/>
    <property type="match status" value="1"/>
</dbReference>
<dbReference type="InterPro" id="IPR039121">
    <property type="entry name" value="NUDT19"/>
</dbReference>
<dbReference type="CDD" id="cd18870">
    <property type="entry name" value="NUDIX_AcylCoAdiphos_Nudt19"/>
    <property type="match status" value="1"/>
</dbReference>
<evidence type="ECO:0000313" key="9">
    <source>
        <dbReference type="Proteomes" id="UP001597042"/>
    </source>
</evidence>
<protein>
    <submittedName>
        <fullName evidence="8">NUDIX domain-containing protein</fullName>
    </submittedName>
</protein>
<evidence type="ECO:0000256" key="5">
    <source>
        <dbReference type="ARBA" id="ARBA00022842"/>
    </source>
</evidence>
<evidence type="ECO:0000256" key="2">
    <source>
        <dbReference type="ARBA" id="ARBA00001946"/>
    </source>
</evidence>
<comment type="cofactor">
    <cofactor evidence="2">
        <name>Mg(2+)</name>
        <dbReference type="ChEBI" id="CHEBI:18420"/>
    </cofactor>
</comment>